<evidence type="ECO:0000313" key="2">
    <source>
        <dbReference type="Proteomes" id="UP001347796"/>
    </source>
</evidence>
<name>A0AAN8K6Y9_PATCE</name>
<organism evidence="1 2">
    <name type="scientific">Patella caerulea</name>
    <name type="common">Rayed Mediterranean limpet</name>
    <dbReference type="NCBI Taxonomy" id="87958"/>
    <lineage>
        <taxon>Eukaryota</taxon>
        <taxon>Metazoa</taxon>
        <taxon>Spiralia</taxon>
        <taxon>Lophotrochozoa</taxon>
        <taxon>Mollusca</taxon>
        <taxon>Gastropoda</taxon>
        <taxon>Patellogastropoda</taxon>
        <taxon>Patelloidea</taxon>
        <taxon>Patellidae</taxon>
        <taxon>Patella</taxon>
    </lineage>
</organism>
<proteinExistence type="predicted"/>
<dbReference type="EMBL" id="JAZGQO010000005">
    <property type="protein sequence ID" value="KAK6186623.1"/>
    <property type="molecule type" value="Genomic_DNA"/>
</dbReference>
<evidence type="ECO:0000313" key="1">
    <source>
        <dbReference type="EMBL" id="KAK6186623.1"/>
    </source>
</evidence>
<protein>
    <submittedName>
        <fullName evidence="1">Uncharacterized protein</fullName>
    </submittedName>
</protein>
<keyword evidence="2" id="KW-1185">Reference proteome</keyword>
<dbReference type="AlphaFoldDB" id="A0AAN8K6Y9"/>
<accession>A0AAN8K6Y9</accession>
<dbReference type="PROSITE" id="PS51257">
    <property type="entry name" value="PROKAR_LIPOPROTEIN"/>
    <property type="match status" value="1"/>
</dbReference>
<comment type="caution">
    <text evidence="1">The sequence shown here is derived from an EMBL/GenBank/DDBJ whole genome shotgun (WGS) entry which is preliminary data.</text>
</comment>
<reference evidence="1 2" key="1">
    <citation type="submission" date="2024-01" db="EMBL/GenBank/DDBJ databases">
        <title>The genome of the rayed Mediterranean limpet Patella caerulea (Linnaeus, 1758).</title>
        <authorList>
            <person name="Anh-Thu Weber A."/>
            <person name="Halstead-Nussloch G."/>
        </authorList>
    </citation>
    <scope>NUCLEOTIDE SEQUENCE [LARGE SCALE GENOMIC DNA]</scope>
    <source>
        <strain evidence="1">AATW-2023a</strain>
        <tissue evidence="1">Whole specimen</tissue>
    </source>
</reference>
<gene>
    <name evidence="1" type="ORF">SNE40_005912</name>
</gene>
<dbReference type="Proteomes" id="UP001347796">
    <property type="component" value="Unassembled WGS sequence"/>
</dbReference>
<sequence length="193" mass="21893">MGCLPKKNEWYSVNHFVAVACATTITTPLKRHNTFEPEEWLQPPKCAKISSSFEEYSSSSNRNSLETDHDIDEWIKPEKVSSPFQVSTSSCSTTSCYNSFEALASENIENTKKRPRKLPSGASSDDFSFSADEFACSSPIPQNYSSFENVLARNLITLRDRKSPEDTHHPHHILKTRQCIQMLDLVHLYSSQL</sequence>